<keyword evidence="3" id="KW-1185">Reference proteome</keyword>
<dbReference type="OrthoDB" id="2124139at2759"/>
<dbReference type="EMBL" id="KN837200">
    <property type="protein sequence ID" value="KIJ34415.1"/>
    <property type="molecule type" value="Genomic_DNA"/>
</dbReference>
<evidence type="ECO:0000256" key="1">
    <source>
        <dbReference type="SAM" id="MobiDB-lite"/>
    </source>
</evidence>
<protein>
    <submittedName>
        <fullName evidence="2">Unplaced genomic scaffold SPHSTscaffold_125, whole genome shotgun sequence</fullName>
    </submittedName>
</protein>
<accession>A0A0C9VAE1</accession>
<dbReference type="HOGENOM" id="CLU_2098373_0_0_1"/>
<dbReference type="AlphaFoldDB" id="A0A0C9VAE1"/>
<evidence type="ECO:0000313" key="3">
    <source>
        <dbReference type="Proteomes" id="UP000054279"/>
    </source>
</evidence>
<proteinExistence type="predicted"/>
<sequence>MELEPELWMVLKQHHWIFINYSGACLLQQLHGKAIALDINHYHAPFQFVFIIHEMCIHGFNPFQPIAPDIPDTICWKDRMLLDSRFNNASTSFIHDCPPANNNKASPGQSQPQLQG</sequence>
<gene>
    <name evidence="2" type="ORF">M422DRAFT_263558</name>
</gene>
<feature type="compositionally biased region" description="Polar residues" evidence="1">
    <location>
        <begin position="100"/>
        <end position="116"/>
    </location>
</feature>
<feature type="region of interest" description="Disordered" evidence="1">
    <location>
        <begin position="97"/>
        <end position="116"/>
    </location>
</feature>
<name>A0A0C9VAE1_SPHS4</name>
<reference evidence="2 3" key="1">
    <citation type="submission" date="2014-06" db="EMBL/GenBank/DDBJ databases">
        <title>Evolutionary Origins and Diversification of the Mycorrhizal Mutualists.</title>
        <authorList>
            <consortium name="DOE Joint Genome Institute"/>
            <consortium name="Mycorrhizal Genomics Consortium"/>
            <person name="Kohler A."/>
            <person name="Kuo A."/>
            <person name="Nagy L.G."/>
            <person name="Floudas D."/>
            <person name="Copeland A."/>
            <person name="Barry K.W."/>
            <person name="Cichocki N."/>
            <person name="Veneault-Fourrey C."/>
            <person name="LaButti K."/>
            <person name="Lindquist E.A."/>
            <person name="Lipzen A."/>
            <person name="Lundell T."/>
            <person name="Morin E."/>
            <person name="Murat C."/>
            <person name="Riley R."/>
            <person name="Ohm R."/>
            <person name="Sun H."/>
            <person name="Tunlid A."/>
            <person name="Henrissat B."/>
            <person name="Grigoriev I.V."/>
            <person name="Hibbett D.S."/>
            <person name="Martin F."/>
        </authorList>
    </citation>
    <scope>NUCLEOTIDE SEQUENCE [LARGE SCALE GENOMIC DNA]</scope>
    <source>
        <strain evidence="2 3">SS14</strain>
    </source>
</reference>
<organism evidence="2 3">
    <name type="scientific">Sphaerobolus stellatus (strain SS14)</name>
    <dbReference type="NCBI Taxonomy" id="990650"/>
    <lineage>
        <taxon>Eukaryota</taxon>
        <taxon>Fungi</taxon>
        <taxon>Dikarya</taxon>
        <taxon>Basidiomycota</taxon>
        <taxon>Agaricomycotina</taxon>
        <taxon>Agaricomycetes</taxon>
        <taxon>Phallomycetidae</taxon>
        <taxon>Geastrales</taxon>
        <taxon>Sphaerobolaceae</taxon>
        <taxon>Sphaerobolus</taxon>
    </lineage>
</organism>
<evidence type="ECO:0000313" key="2">
    <source>
        <dbReference type="EMBL" id="KIJ34415.1"/>
    </source>
</evidence>
<dbReference type="Proteomes" id="UP000054279">
    <property type="component" value="Unassembled WGS sequence"/>
</dbReference>